<keyword evidence="7 10" id="KW-0067">ATP-binding</keyword>
<evidence type="ECO:0000313" key="11">
    <source>
        <dbReference type="EMBL" id="TBH73050.1"/>
    </source>
</evidence>
<keyword evidence="4 10" id="KW-0808">Transferase</keyword>
<dbReference type="Gene3D" id="3.40.50.300">
    <property type="entry name" value="P-loop containing nucleotide triphosphate hydrolases"/>
    <property type="match status" value="1"/>
</dbReference>
<dbReference type="SUPFAM" id="SSF52540">
    <property type="entry name" value="P-loop containing nucleoside triphosphate hydrolases"/>
    <property type="match status" value="1"/>
</dbReference>
<evidence type="ECO:0000256" key="1">
    <source>
        <dbReference type="ARBA" id="ARBA00001946"/>
    </source>
</evidence>
<evidence type="ECO:0000256" key="5">
    <source>
        <dbReference type="ARBA" id="ARBA00022694"/>
    </source>
</evidence>
<dbReference type="EMBL" id="SEWY01000003">
    <property type="protein sequence ID" value="TBH73050.1"/>
    <property type="molecule type" value="Genomic_DNA"/>
</dbReference>
<name>A0A4Q9BAC4_9BACT</name>
<evidence type="ECO:0000256" key="3">
    <source>
        <dbReference type="ARBA" id="ARBA00005842"/>
    </source>
</evidence>
<dbReference type="Proteomes" id="UP000293583">
    <property type="component" value="Unassembled WGS sequence"/>
</dbReference>
<evidence type="ECO:0000256" key="8">
    <source>
        <dbReference type="ARBA" id="ARBA00022842"/>
    </source>
</evidence>
<comment type="caution">
    <text evidence="10">Lacks conserved residue(s) required for the propagation of feature annotation.</text>
</comment>
<comment type="function">
    <text evidence="2 10">Catalyzes the transfer of a dimethylallyl group onto the adenine at position 37 in tRNAs that read codons beginning with uridine, leading to the formation of N6-(dimethylallyl)adenosine (i(6)A).</text>
</comment>
<protein>
    <recommendedName>
        <fullName evidence="10">tRNA dimethylallyltransferase</fullName>
        <ecNumber evidence="10">2.5.1.75</ecNumber>
    </recommendedName>
    <alternativeName>
        <fullName evidence="10">Dimethylallyl diphosphate:tRNA dimethylallyltransferase</fullName>
        <shortName evidence="10">DMAPP:tRNA dimethylallyltransferase</shortName>
        <shortName evidence="10">DMATase</shortName>
    </alternativeName>
    <alternativeName>
        <fullName evidence="10">Isopentenyl-diphosphate:tRNA isopentenyltransferase</fullName>
        <shortName evidence="10">IPP transferase</shortName>
        <shortName evidence="10">IPPT</shortName>
        <shortName evidence="10">IPTase</shortName>
    </alternativeName>
</protein>
<dbReference type="PANTHER" id="PTHR11088:SF60">
    <property type="entry name" value="TRNA DIMETHYLALLYLTRANSFERASE"/>
    <property type="match status" value="1"/>
</dbReference>
<proteinExistence type="inferred from homology"/>
<dbReference type="EC" id="2.5.1.75" evidence="10"/>
<comment type="subunit">
    <text evidence="10">Monomer.</text>
</comment>
<keyword evidence="12" id="KW-1185">Reference proteome</keyword>
<comment type="similarity">
    <text evidence="3 10">Belongs to the IPP transferase family.</text>
</comment>
<evidence type="ECO:0000256" key="9">
    <source>
        <dbReference type="ARBA" id="ARBA00049563"/>
    </source>
</evidence>
<dbReference type="HAMAP" id="MF_00185">
    <property type="entry name" value="IPP_trans"/>
    <property type="match status" value="1"/>
</dbReference>
<dbReference type="RefSeq" id="WP_130923203.1">
    <property type="nucleotide sequence ID" value="NZ_SEWY01000003.1"/>
</dbReference>
<accession>A0A4Q9BAC4</accession>
<feature type="region of interest" description="Interaction with substrate tRNA" evidence="10">
    <location>
        <begin position="37"/>
        <end position="40"/>
    </location>
</feature>
<dbReference type="OrthoDB" id="9776390at2"/>
<evidence type="ECO:0000313" key="12">
    <source>
        <dbReference type="Proteomes" id="UP000293583"/>
    </source>
</evidence>
<evidence type="ECO:0000256" key="2">
    <source>
        <dbReference type="ARBA" id="ARBA00003213"/>
    </source>
</evidence>
<dbReference type="InterPro" id="IPR018022">
    <property type="entry name" value="IPT"/>
</dbReference>
<comment type="catalytic activity">
    <reaction evidence="9 10">
        <text>adenosine(37) in tRNA + dimethylallyl diphosphate = N(6)-dimethylallyladenosine(37) in tRNA + diphosphate</text>
        <dbReference type="Rhea" id="RHEA:26482"/>
        <dbReference type="Rhea" id="RHEA-COMP:10162"/>
        <dbReference type="Rhea" id="RHEA-COMP:10375"/>
        <dbReference type="ChEBI" id="CHEBI:33019"/>
        <dbReference type="ChEBI" id="CHEBI:57623"/>
        <dbReference type="ChEBI" id="CHEBI:74411"/>
        <dbReference type="ChEBI" id="CHEBI:74415"/>
        <dbReference type="EC" id="2.5.1.75"/>
    </reaction>
</comment>
<reference evidence="11 12" key="1">
    <citation type="submission" date="2019-02" db="EMBL/GenBank/DDBJ databases">
        <title>Genome of a new Bacteroidetes strain.</title>
        <authorList>
            <person name="Pitt A."/>
        </authorList>
    </citation>
    <scope>NUCLEOTIDE SEQUENCE [LARGE SCALE GENOMIC DNA]</scope>
    <source>
        <strain evidence="11 12">103A-SOEBACH</strain>
    </source>
</reference>
<comment type="cofactor">
    <cofactor evidence="1 10">
        <name>Mg(2+)</name>
        <dbReference type="ChEBI" id="CHEBI:18420"/>
    </cofactor>
</comment>
<dbReference type="PANTHER" id="PTHR11088">
    <property type="entry name" value="TRNA DIMETHYLALLYLTRANSFERASE"/>
    <property type="match status" value="1"/>
</dbReference>
<feature type="binding site" evidence="10">
    <location>
        <begin position="12"/>
        <end position="19"/>
    </location>
    <ligand>
        <name>ATP</name>
        <dbReference type="ChEBI" id="CHEBI:30616"/>
    </ligand>
</feature>
<gene>
    <name evidence="10" type="primary">miaA</name>
    <name evidence="11" type="ORF">EWU20_06650</name>
</gene>
<comment type="caution">
    <text evidence="11">The sequence shown here is derived from an EMBL/GenBank/DDBJ whole genome shotgun (WGS) entry which is preliminary data.</text>
</comment>
<dbReference type="AlphaFoldDB" id="A0A4Q9BAC4"/>
<keyword evidence="8 10" id="KW-0460">Magnesium</keyword>
<sequence>MSTDQKLIVLLGPTASGKTALAVELACALDGEIISADSRQIYRRLDIGTGKDLKEYGFIPYHLIDSHEIGEAFSVAHFQKAAFDAINDVFARGKQPILCGGTGLYIESLLANYQFSHVPHFLSEPLDIQFKYTVFGLNPSTETRREKISTRFQARLKEGMLEEVQQLLFDGVHPEELRWMGLEYKWIVNYIEGVITKEEFEKGLESAIHQFAKRQMTYFRKMERAEIEINWIPDALDFQGKRDYILNFI</sequence>
<keyword evidence="6 10" id="KW-0547">Nucleotide-binding</keyword>
<dbReference type="InterPro" id="IPR039657">
    <property type="entry name" value="Dimethylallyltransferase"/>
</dbReference>
<evidence type="ECO:0000256" key="4">
    <source>
        <dbReference type="ARBA" id="ARBA00022679"/>
    </source>
</evidence>
<dbReference type="GO" id="GO:0052381">
    <property type="term" value="F:tRNA dimethylallyltransferase activity"/>
    <property type="evidence" value="ECO:0007669"/>
    <property type="project" value="UniProtKB-UniRule"/>
</dbReference>
<feature type="site" description="Interaction with substrate tRNA" evidence="10">
    <location>
        <position position="102"/>
    </location>
</feature>
<organism evidence="11 12">
    <name type="scientific">Aquirufa antheringensis</name>
    <dbReference type="NCBI Taxonomy" id="2516559"/>
    <lineage>
        <taxon>Bacteria</taxon>
        <taxon>Pseudomonadati</taxon>
        <taxon>Bacteroidota</taxon>
        <taxon>Cytophagia</taxon>
        <taxon>Cytophagales</taxon>
        <taxon>Flectobacillaceae</taxon>
        <taxon>Aquirufa</taxon>
    </lineage>
</organism>
<evidence type="ECO:0000256" key="7">
    <source>
        <dbReference type="ARBA" id="ARBA00022840"/>
    </source>
</evidence>
<keyword evidence="5 10" id="KW-0819">tRNA processing</keyword>
<evidence type="ECO:0000256" key="10">
    <source>
        <dbReference type="HAMAP-Rule" id="MF_00185"/>
    </source>
</evidence>
<feature type="binding site" evidence="10">
    <location>
        <begin position="14"/>
        <end position="19"/>
    </location>
    <ligand>
        <name>substrate</name>
    </ligand>
</feature>
<dbReference type="GO" id="GO:0006400">
    <property type="term" value="P:tRNA modification"/>
    <property type="evidence" value="ECO:0007669"/>
    <property type="project" value="TreeGrafter"/>
</dbReference>
<dbReference type="Pfam" id="PF01715">
    <property type="entry name" value="IPPT"/>
    <property type="match status" value="2"/>
</dbReference>
<dbReference type="InterPro" id="IPR027417">
    <property type="entry name" value="P-loop_NTPase"/>
</dbReference>
<dbReference type="GO" id="GO:0005524">
    <property type="term" value="F:ATP binding"/>
    <property type="evidence" value="ECO:0007669"/>
    <property type="project" value="UniProtKB-UniRule"/>
</dbReference>
<dbReference type="Gene3D" id="1.10.287.890">
    <property type="entry name" value="Crystal structure of tRNA isopentenylpyrophosphate transferase (bh2366) domain"/>
    <property type="match status" value="1"/>
</dbReference>
<evidence type="ECO:0000256" key="6">
    <source>
        <dbReference type="ARBA" id="ARBA00022741"/>
    </source>
</evidence>